<gene>
    <name evidence="2" type="ORF">UFOVP423_46</name>
</gene>
<name>A0A6J5M4X9_9CAUD</name>
<evidence type="ECO:0000256" key="1">
    <source>
        <dbReference type="SAM" id="Phobius"/>
    </source>
</evidence>
<keyword evidence="1" id="KW-0812">Transmembrane</keyword>
<organism evidence="2">
    <name type="scientific">uncultured Caudovirales phage</name>
    <dbReference type="NCBI Taxonomy" id="2100421"/>
    <lineage>
        <taxon>Viruses</taxon>
        <taxon>Duplodnaviria</taxon>
        <taxon>Heunggongvirae</taxon>
        <taxon>Uroviricota</taxon>
        <taxon>Caudoviricetes</taxon>
        <taxon>Peduoviridae</taxon>
        <taxon>Maltschvirus</taxon>
        <taxon>Maltschvirus maltsch</taxon>
    </lineage>
</organism>
<dbReference type="EMBL" id="LR796403">
    <property type="protein sequence ID" value="CAB4142055.1"/>
    <property type="molecule type" value="Genomic_DNA"/>
</dbReference>
<reference evidence="2" key="1">
    <citation type="submission" date="2020-04" db="EMBL/GenBank/DDBJ databases">
        <authorList>
            <person name="Chiriac C."/>
            <person name="Salcher M."/>
            <person name="Ghai R."/>
            <person name="Kavagutti S V."/>
        </authorList>
    </citation>
    <scope>NUCLEOTIDE SEQUENCE</scope>
</reference>
<proteinExistence type="predicted"/>
<evidence type="ECO:0000313" key="2">
    <source>
        <dbReference type="EMBL" id="CAB4142055.1"/>
    </source>
</evidence>
<protein>
    <submittedName>
        <fullName evidence="2">Uncharacterized protein</fullName>
    </submittedName>
</protein>
<keyword evidence="1" id="KW-1133">Transmembrane helix</keyword>
<keyword evidence="1" id="KW-0472">Membrane</keyword>
<accession>A0A6J5M4X9</accession>
<feature type="transmembrane region" description="Helical" evidence="1">
    <location>
        <begin position="6"/>
        <end position="31"/>
    </location>
</feature>
<sequence length="53" mass="5666">MNSLQILILIISLILALGSLLVIGLSLLLMADGYSPAKVIKALRDYLRAGRGN</sequence>